<comment type="caution">
    <text evidence="3">The sequence shown here is derived from an EMBL/GenBank/DDBJ whole genome shotgun (WGS) entry which is preliminary data.</text>
</comment>
<proteinExistence type="predicted"/>
<accession>A0AAP0IIJ6</accession>
<keyword evidence="4" id="KW-1185">Reference proteome</keyword>
<evidence type="ECO:0000256" key="1">
    <source>
        <dbReference type="ARBA" id="ARBA00023180"/>
    </source>
</evidence>
<reference evidence="3 4" key="1">
    <citation type="submission" date="2024-01" db="EMBL/GenBank/DDBJ databases">
        <title>Genome assemblies of Stephania.</title>
        <authorList>
            <person name="Yang L."/>
        </authorList>
    </citation>
    <scope>NUCLEOTIDE SEQUENCE [LARGE SCALE GENOMIC DNA]</scope>
    <source>
        <strain evidence="3">YNDBR</strain>
        <tissue evidence="3">Leaf</tissue>
    </source>
</reference>
<keyword evidence="1" id="KW-0325">Glycoprotein</keyword>
<protein>
    <recommendedName>
        <fullName evidence="2">Wall-associated receptor kinase C-terminal domain-containing protein</fullName>
    </recommendedName>
</protein>
<sequence length="97" mass="10704">MRALFRRAGTRIWLAQVSKVGFDRLMIINMVGQVLKDGFDVEYSMDVSQCKGCVDSGGQCGFDSAMQIPTCFCFDGPSSAGLTCLTRPRLIKVRTKD</sequence>
<dbReference type="AlphaFoldDB" id="A0AAP0IIJ6"/>
<organism evidence="3 4">
    <name type="scientific">Stephania yunnanensis</name>
    <dbReference type="NCBI Taxonomy" id="152371"/>
    <lineage>
        <taxon>Eukaryota</taxon>
        <taxon>Viridiplantae</taxon>
        <taxon>Streptophyta</taxon>
        <taxon>Embryophyta</taxon>
        <taxon>Tracheophyta</taxon>
        <taxon>Spermatophyta</taxon>
        <taxon>Magnoliopsida</taxon>
        <taxon>Ranunculales</taxon>
        <taxon>Menispermaceae</taxon>
        <taxon>Menispermoideae</taxon>
        <taxon>Cissampelideae</taxon>
        <taxon>Stephania</taxon>
    </lineage>
</organism>
<dbReference type="EMBL" id="JBBNAF010000009">
    <property type="protein sequence ID" value="KAK9115426.1"/>
    <property type="molecule type" value="Genomic_DNA"/>
</dbReference>
<evidence type="ECO:0000313" key="3">
    <source>
        <dbReference type="EMBL" id="KAK9115426.1"/>
    </source>
</evidence>
<dbReference type="Pfam" id="PF14380">
    <property type="entry name" value="WAK_assoc"/>
    <property type="match status" value="1"/>
</dbReference>
<name>A0AAP0IIJ6_9MAGN</name>
<dbReference type="InterPro" id="IPR032872">
    <property type="entry name" value="WAK_assoc_C"/>
</dbReference>
<dbReference type="Proteomes" id="UP001420932">
    <property type="component" value="Unassembled WGS sequence"/>
</dbReference>
<gene>
    <name evidence="3" type="ORF">Syun_022223</name>
</gene>
<evidence type="ECO:0000313" key="4">
    <source>
        <dbReference type="Proteomes" id="UP001420932"/>
    </source>
</evidence>
<evidence type="ECO:0000259" key="2">
    <source>
        <dbReference type="Pfam" id="PF14380"/>
    </source>
</evidence>
<feature type="domain" description="Wall-associated receptor kinase C-terminal" evidence="2">
    <location>
        <begin position="29"/>
        <end position="76"/>
    </location>
</feature>